<feature type="domain" description="Ketoreductase" evidence="3">
    <location>
        <begin position="7"/>
        <end position="186"/>
    </location>
</feature>
<dbReference type="InterPro" id="IPR036291">
    <property type="entry name" value="NAD(P)-bd_dom_sf"/>
</dbReference>
<sequence>MSKLSGKTAVVTGASKGIGAAIAKALAAEGAAVAVNYASSREGADKVVAEITAAGGKAVAVQASVASGDDVTRLFDETQKAFGGVDILVNNAGVYAFAPIEDFSEAEYRRQFDTNVLGLLLATSEAAKRFGPDGGSIINISSAATTVDIPTASVYTATKAAVDSITRVLAKELGPRKIRVNAIAPGAVETEGTHTVGIIGSDLEAQMVAQTPLGRIGQPSDIAPVAVFLASSDSAWITGEIIAVAGGNR</sequence>
<dbReference type="NCBIfam" id="NF005559">
    <property type="entry name" value="PRK07231.1"/>
    <property type="match status" value="1"/>
</dbReference>
<dbReference type="Proteomes" id="UP001143509">
    <property type="component" value="Unassembled WGS sequence"/>
</dbReference>
<proteinExistence type="inferred from homology"/>
<dbReference type="Pfam" id="PF13561">
    <property type="entry name" value="adh_short_C2"/>
    <property type="match status" value="1"/>
</dbReference>
<dbReference type="PANTHER" id="PTHR43639">
    <property type="entry name" value="OXIDOREDUCTASE, SHORT-CHAIN DEHYDROGENASE/REDUCTASE FAMILY (AFU_ORTHOLOGUE AFUA_5G02870)"/>
    <property type="match status" value="1"/>
</dbReference>
<keyword evidence="5" id="KW-1185">Reference proteome</keyword>
<comment type="caution">
    <text evidence="4">The sequence shown here is derived from an EMBL/GenBank/DDBJ whole genome shotgun (WGS) entry which is preliminary data.</text>
</comment>
<dbReference type="InterPro" id="IPR020904">
    <property type="entry name" value="Sc_DH/Rdtase_CS"/>
</dbReference>
<evidence type="ECO:0000259" key="3">
    <source>
        <dbReference type="SMART" id="SM00822"/>
    </source>
</evidence>
<gene>
    <name evidence="4" type="ORF">GCM10017620_21460</name>
</gene>
<organism evidence="4 5">
    <name type="scientific">Brevundimonas intermedia</name>
    <dbReference type="NCBI Taxonomy" id="74315"/>
    <lineage>
        <taxon>Bacteria</taxon>
        <taxon>Pseudomonadati</taxon>
        <taxon>Pseudomonadota</taxon>
        <taxon>Alphaproteobacteria</taxon>
        <taxon>Caulobacterales</taxon>
        <taxon>Caulobacteraceae</taxon>
        <taxon>Brevundimonas</taxon>
    </lineage>
</organism>
<reference evidence="4" key="1">
    <citation type="journal article" date="2014" name="Int. J. Syst. Evol. Microbiol.">
        <title>Complete genome of a new Firmicutes species belonging to the dominant human colonic microbiota ('Ruminococcus bicirculans') reveals two chromosomes and a selective capacity to utilize plant glucans.</title>
        <authorList>
            <consortium name="NISC Comparative Sequencing Program"/>
            <person name="Wegmann U."/>
            <person name="Louis P."/>
            <person name="Goesmann A."/>
            <person name="Henrissat B."/>
            <person name="Duncan S.H."/>
            <person name="Flint H.J."/>
        </authorList>
    </citation>
    <scope>NUCLEOTIDE SEQUENCE</scope>
    <source>
        <strain evidence="4">VKM B-1499</strain>
    </source>
</reference>
<dbReference type="EMBL" id="BSFD01000006">
    <property type="protein sequence ID" value="GLK49173.1"/>
    <property type="molecule type" value="Genomic_DNA"/>
</dbReference>
<dbReference type="InterPro" id="IPR057326">
    <property type="entry name" value="KR_dom"/>
</dbReference>
<dbReference type="SUPFAM" id="SSF51735">
    <property type="entry name" value="NAD(P)-binding Rossmann-fold domains"/>
    <property type="match status" value="1"/>
</dbReference>
<dbReference type="Gene3D" id="3.40.50.720">
    <property type="entry name" value="NAD(P)-binding Rossmann-like Domain"/>
    <property type="match status" value="1"/>
</dbReference>
<comment type="similarity">
    <text evidence="1">Belongs to the short-chain dehydrogenases/reductases (SDR) family.</text>
</comment>
<accession>A0ABQ5T9V0</accession>
<evidence type="ECO:0000313" key="5">
    <source>
        <dbReference type="Proteomes" id="UP001143509"/>
    </source>
</evidence>
<dbReference type="InterPro" id="IPR002347">
    <property type="entry name" value="SDR_fam"/>
</dbReference>
<evidence type="ECO:0000313" key="4">
    <source>
        <dbReference type="EMBL" id="GLK49173.1"/>
    </source>
</evidence>
<evidence type="ECO:0000256" key="2">
    <source>
        <dbReference type="ARBA" id="ARBA00023002"/>
    </source>
</evidence>
<protein>
    <submittedName>
        <fullName evidence="4">Oxidoreductase</fullName>
    </submittedName>
</protein>
<dbReference type="PRINTS" id="PR00080">
    <property type="entry name" value="SDRFAMILY"/>
</dbReference>
<name>A0ABQ5T9V0_9CAUL</name>
<dbReference type="RefSeq" id="WP_271165369.1">
    <property type="nucleotide sequence ID" value="NZ_BSFD01000006.1"/>
</dbReference>
<dbReference type="SMART" id="SM00822">
    <property type="entry name" value="PKS_KR"/>
    <property type="match status" value="1"/>
</dbReference>
<evidence type="ECO:0000256" key="1">
    <source>
        <dbReference type="ARBA" id="ARBA00006484"/>
    </source>
</evidence>
<reference evidence="4" key="2">
    <citation type="submission" date="2023-01" db="EMBL/GenBank/DDBJ databases">
        <authorList>
            <person name="Sun Q."/>
            <person name="Evtushenko L."/>
        </authorList>
    </citation>
    <scope>NUCLEOTIDE SEQUENCE</scope>
    <source>
        <strain evidence="4">VKM B-1499</strain>
    </source>
</reference>
<dbReference type="PRINTS" id="PR00081">
    <property type="entry name" value="GDHRDH"/>
</dbReference>
<dbReference type="PANTHER" id="PTHR43639:SF1">
    <property type="entry name" value="SHORT-CHAIN DEHYDROGENASE_REDUCTASE FAMILY PROTEIN"/>
    <property type="match status" value="1"/>
</dbReference>
<dbReference type="PROSITE" id="PS00061">
    <property type="entry name" value="ADH_SHORT"/>
    <property type="match status" value="1"/>
</dbReference>
<keyword evidence="2" id="KW-0560">Oxidoreductase</keyword>